<evidence type="ECO:0000256" key="1">
    <source>
        <dbReference type="SAM" id="MobiDB-lite"/>
    </source>
</evidence>
<keyword evidence="3" id="KW-1185">Reference proteome</keyword>
<reference evidence="2 3" key="1">
    <citation type="submission" date="2024-02" db="EMBL/GenBank/DDBJ databases">
        <title>A draft genome for the cacao thread blight pathogen Marasmius crinis-equi.</title>
        <authorList>
            <person name="Cohen S.P."/>
            <person name="Baruah I.K."/>
            <person name="Amoako-Attah I."/>
            <person name="Bukari Y."/>
            <person name="Meinhardt L.W."/>
            <person name="Bailey B.A."/>
        </authorList>
    </citation>
    <scope>NUCLEOTIDE SEQUENCE [LARGE SCALE GENOMIC DNA]</scope>
    <source>
        <strain evidence="2 3">GH-76</strain>
    </source>
</reference>
<organism evidence="2 3">
    <name type="scientific">Marasmius crinis-equi</name>
    <dbReference type="NCBI Taxonomy" id="585013"/>
    <lineage>
        <taxon>Eukaryota</taxon>
        <taxon>Fungi</taxon>
        <taxon>Dikarya</taxon>
        <taxon>Basidiomycota</taxon>
        <taxon>Agaricomycotina</taxon>
        <taxon>Agaricomycetes</taxon>
        <taxon>Agaricomycetidae</taxon>
        <taxon>Agaricales</taxon>
        <taxon>Marasmiineae</taxon>
        <taxon>Marasmiaceae</taxon>
        <taxon>Marasmius</taxon>
    </lineage>
</organism>
<dbReference type="Proteomes" id="UP001465976">
    <property type="component" value="Unassembled WGS sequence"/>
</dbReference>
<proteinExistence type="predicted"/>
<sequence length="363" mass="39435">MSGDARIPSRRTQPSNQLRRSSGHTGHPGPTNAGPTTHGPASHPGHNVPYSPSQAEHGPPPPYHYPPSTSNFGQRSAFFTAPYTISPQQQPTMGIPTFPYSHGYQHPVPPDPGMMSQNIHANYQSMMAPYSYQQQRQSPENNSPHAGFTNPVLFSPPTPPNNPGAFQSLRYSSPIPPSPQYPYHQTNPVFSPSPLYQSSQYNYPRHFASSPEAEGQGTWWYLPHAVPPHQPQRQYDGNPTPVASYQAAPYPISYSPAGHQQAQDSETSFPASGTGPQIYPMSPSGHSSLRSHDPRPPSASQSPPPAVVPSQPAPPAPPPDPPHPRTPNTPNNPSSQDRPSPSTGIAPIRKSYHPNPPAHRSEW</sequence>
<feature type="compositionally biased region" description="Polar residues" evidence="1">
    <location>
        <begin position="130"/>
        <end position="144"/>
    </location>
</feature>
<protein>
    <submittedName>
        <fullName evidence="2">Uncharacterized protein</fullName>
    </submittedName>
</protein>
<feature type="compositionally biased region" description="Polar residues" evidence="1">
    <location>
        <begin position="231"/>
        <end position="243"/>
    </location>
</feature>
<feature type="region of interest" description="Disordered" evidence="1">
    <location>
        <begin position="221"/>
        <end position="363"/>
    </location>
</feature>
<feature type="region of interest" description="Disordered" evidence="1">
    <location>
        <begin position="130"/>
        <end position="192"/>
    </location>
</feature>
<feature type="non-terminal residue" evidence="2">
    <location>
        <position position="363"/>
    </location>
</feature>
<evidence type="ECO:0000313" key="3">
    <source>
        <dbReference type="Proteomes" id="UP001465976"/>
    </source>
</evidence>
<feature type="compositionally biased region" description="Polar residues" evidence="1">
    <location>
        <begin position="10"/>
        <end position="24"/>
    </location>
</feature>
<comment type="caution">
    <text evidence="2">The sequence shown here is derived from an EMBL/GenBank/DDBJ whole genome shotgun (WGS) entry which is preliminary data.</text>
</comment>
<name>A0ABR3F1Q1_9AGAR</name>
<feature type="compositionally biased region" description="Pro residues" evidence="1">
    <location>
        <begin position="302"/>
        <end position="327"/>
    </location>
</feature>
<gene>
    <name evidence="2" type="ORF">V5O48_012848</name>
</gene>
<evidence type="ECO:0000313" key="2">
    <source>
        <dbReference type="EMBL" id="KAL0569120.1"/>
    </source>
</evidence>
<accession>A0ABR3F1Q1</accession>
<dbReference type="EMBL" id="JBAHYK010001188">
    <property type="protein sequence ID" value="KAL0569120.1"/>
    <property type="molecule type" value="Genomic_DNA"/>
</dbReference>
<feature type="region of interest" description="Disordered" evidence="1">
    <location>
        <begin position="1"/>
        <end position="91"/>
    </location>
</feature>
<feature type="compositionally biased region" description="Polar residues" evidence="1">
    <location>
        <begin position="258"/>
        <end position="275"/>
    </location>
</feature>